<dbReference type="InterPro" id="IPR017907">
    <property type="entry name" value="Znf_RING_CS"/>
</dbReference>
<dbReference type="SUPFAM" id="SSF57850">
    <property type="entry name" value="RING/U-box"/>
    <property type="match status" value="1"/>
</dbReference>
<evidence type="ECO:0000259" key="6">
    <source>
        <dbReference type="PROSITE" id="PS50030"/>
    </source>
</evidence>
<evidence type="ECO:0000256" key="4">
    <source>
        <dbReference type="PROSITE-ProRule" id="PRU00175"/>
    </source>
</evidence>
<dbReference type="Gene3D" id="1.10.8.10">
    <property type="entry name" value="DNA helicase RuvA subunit, C-terminal domain"/>
    <property type="match status" value="1"/>
</dbReference>
<reference evidence="8" key="1">
    <citation type="submission" date="2021-02" db="EMBL/GenBank/DDBJ databases">
        <authorList>
            <person name="Dougan E. K."/>
            <person name="Rhodes N."/>
            <person name="Thang M."/>
            <person name="Chan C."/>
        </authorList>
    </citation>
    <scope>NUCLEOTIDE SEQUENCE</scope>
</reference>
<dbReference type="InterPro" id="IPR015940">
    <property type="entry name" value="UBA"/>
</dbReference>
<feature type="domain" description="RING-type" evidence="7">
    <location>
        <begin position="490"/>
        <end position="536"/>
    </location>
</feature>
<dbReference type="PROSITE" id="PS50089">
    <property type="entry name" value="ZF_RING_2"/>
    <property type="match status" value="1"/>
</dbReference>
<feature type="region of interest" description="Disordered" evidence="5">
    <location>
        <begin position="729"/>
        <end position="772"/>
    </location>
</feature>
<evidence type="ECO:0000313" key="8">
    <source>
        <dbReference type="EMBL" id="CAE8642827.1"/>
    </source>
</evidence>
<keyword evidence="2 4" id="KW-0863">Zinc-finger</keyword>
<evidence type="ECO:0000256" key="1">
    <source>
        <dbReference type="ARBA" id="ARBA00022723"/>
    </source>
</evidence>
<dbReference type="InterPro" id="IPR001841">
    <property type="entry name" value="Znf_RING"/>
</dbReference>
<dbReference type="PROSITE" id="PS00518">
    <property type="entry name" value="ZF_RING_1"/>
    <property type="match status" value="1"/>
</dbReference>
<sequence length="839" mass="89567">MLLPWRILSESKDAPCPGALRVRLLGFEGAALRALQGQEFTCEVRCGLPAGTPEGWPPKPAGPKLSTHLLAAQKLDASSAAEGEGPYLGFEAGSGPAELIFNLEDLQQLGELWCRVKVWVRSPWRLLGMSPGRFLGEARFAVPSSGPQVLTGNRESTWPLSILVEAAWTGLATFDLLRAADHLGNLLLNAARKSRWSEVEDLGFLAGTGGWDAAAQQCRALAVGATDSEGRTALRLCIDAGASAGEETADAAAAVEALLEAGADTQVVAADGDSPLTAAFGAGEPFTSMLVARASEVVAATVQLSPEPTFFQEPIDWEYLRGVRAFGIVLYLAEQLQRSWPGATASGTKCDCAVEARAEAMAGALHGALFHAVSRHLPLMGARIVAVLPPILCRASTPDVLLLEQMLQLASAAGTEQGLQWLAVAEAQLRRGRAANSWQSARRRAVRQLAVLAECGQERAQQLLPEVALGFGSSLLDEPRALFPERAAECAVCFEPLFQNEPSFFLDGTGQRSCVHYVCGGCAESCVSSKECPMCRVSVLECKALPNLETDPRGWFAAAACFNGRLAPSELCHAIAACLPVSEEKLLAATESEEGPWKRNWDKKSDGAISEEQFFAPVDGLYAWVLAHLRELHRADQPGKNVAPDLRLEPAEWFDFWDDHGTASLAFGEVLRGAFVSHRISAVESPKRVKNWRSKVARLWRESGLQADNVSKSEFLRPDGLAEKLGQALQSDGLPSGPVSVASLPEAPSRERLSSSPATERSSRASDEDQEAQELAAALEASLELASSYNLEEEVSEEAEALACLCAMGFAPAAAAEALSRAAGVPEQAVIILLTETCS</sequence>
<dbReference type="InterPro" id="IPR036770">
    <property type="entry name" value="Ankyrin_rpt-contain_sf"/>
</dbReference>
<comment type="caution">
    <text evidence="8">The sequence shown here is derived from an EMBL/GenBank/DDBJ whole genome shotgun (WGS) entry which is preliminary data.</text>
</comment>
<name>A0A813HXE4_POLGL</name>
<accession>A0A813HXE4</accession>
<dbReference type="Gene3D" id="1.25.40.20">
    <property type="entry name" value="Ankyrin repeat-containing domain"/>
    <property type="match status" value="1"/>
</dbReference>
<keyword evidence="1" id="KW-0479">Metal-binding</keyword>
<keyword evidence="3" id="KW-0862">Zinc</keyword>
<protein>
    <submittedName>
        <fullName evidence="8">Uncharacterized protein</fullName>
    </submittedName>
</protein>
<dbReference type="PROSITE" id="PS50030">
    <property type="entry name" value="UBA"/>
    <property type="match status" value="1"/>
</dbReference>
<dbReference type="Proteomes" id="UP000654075">
    <property type="component" value="Unassembled WGS sequence"/>
</dbReference>
<evidence type="ECO:0000259" key="7">
    <source>
        <dbReference type="PROSITE" id="PS50089"/>
    </source>
</evidence>
<proteinExistence type="predicted"/>
<keyword evidence="9" id="KW-1185">Reference proteome</keyword>
<dbReference type="EMBL" id="CAJNNV010033214">
    <property type="protein sequence ID" value="CAE8642827.1"/>
    <property type="molecule type" value="Genomic_DNA"/>
</dbReference>
<evidence type="ECO:0000256" key="5">
    <source>
        <dbReference type="SAM" id="MobiDB-lite"/>
    </source>
</evidence>
<evidence type="ECO:0000313" key="9">
    <source>
        <dbReference type="Proteomes" id="UP000654075"/>
    </source>
</evidence>
<evidence type="ECO:0000256" key="3">
    <source>
        <dbReference type="ARBA" id="ARBA00022833"/>
    </source>
</evidence>
<dbReference type="AlphaFoldDB" id="A0A813HXE4"/>
<gene>
    <name evidence="8" type="ORF">PGLA1383_LOCUS57228</name>
</gene>
<dbReference type="GO" id="GO:0008270">
    <property type="term" value="F:zinc ion binding"/>
    <property type="evidence" value="ECO:0007669"/>
    <property type="project" value="UniProtKB-KW"/>
</dbReference>
<feature type="domain" description="UBA" evidence="6">
    <location>
        <begin position="794"/>
        <end position="836"/>
    </location>
</feature>
<evidence type="ECO:0000256" key="2">
    <source>
        <dbReference type="ARBA" id="ARBA00022771"/>
    </source>
</evidence>
<organism evidence="8 9">
    <name type="scientific">Polarella glacialis</name>
    <name type="common">Dinoflagellate</name>
    <dbReference type="NCBI Taxonomy" id="89957"/>
    <lineage>
        <taxon>Eukaryota</taxon>
        <taxon>Sar</taxon>
        <taxon>Alveolata</taxon>
        <taxon>Dinophyceae</taxon>
        <taxon>Suessiales</taxon>
        <taxon>Suessiaceae</taxon>
        <taxon>Polarella</taxon>
    </lineage>
</organism>